<evidence type="ECO:0000313" key="2">
    <source>
        <dbReference type="Proteomes" id="UP000184389"/>
    </source>
</evidence>
<keyword evidence="2" id="KW-1185">Reference proteome</keyword>
<organism evidence="1 2">
    <name type="scientific">Sporanaerobacter acetigenes DSM 13106</name>
    <dbReference type="NCBI Taxonomy" id="1123281"/>
    <lineage>
        <taxon>Bacteria</taxon>
        <taxon>Bacillati</taxon>
        <taxon>Bacillota</taxon>
        <taxon>Tissierellia</taxon>
        <taxon>Tissierellales</taxon>
        <taxon>Sporanaerobacteraceae</taxon>
        <taxon>Sporanaerobacter</taxon>
    </lineage>
</organism>
<reference evidence="1 2" key="1">
    <citation type="submission" date="2016-11" db="EMBL/GenBank/DDBJ databases">
        <authorList>
            <person name="Jaros S."/>
            <person name="Januszkiewicz K."/>
            <person name="Wedrychowicz H."/>
        </authorList>
    </citation>
    <scope>NUCLEOTIDE SEQUENCE [LARGE SCALE GENOMIC DNA]</scope>
    <source>
        <strain evidence="1 2">DSM 13106</strain>
    </source>
</reference>
<sequence length="68" mass="7740">MKFKKNKNVNTIEYFAHCMCKLATCNCACICQCGGSSKISQSNYDEMDNTKYTDKFVTDLPTGDRSYM</sequence>
<dbReference type="Proteomes" id="UP000184389">
    <property type="component" value="Unassembled WGS sequence"/>
</dbReference>
<dbReference type="EMBL" id="FQXR01000021">
    <property type="protein sequence ID" value="SHI19625.1"/>
    <property type="molecule type" value="Genomic_DNA"/>
</dbReference>
<dbReference type="STRING" id="1123281.SAMN02745180_02781"/>
<protein>
    <submittedName>
        <fullName evidence="1">Uncharacterized protein</fullName>
    </submittedName>
</protein>
<gene>
    <name evidence="1" type="ORF">SAMN02745180_02781</name>
</gene>
<evidence type="ECO:0000313" key="1">
    <source>
        <dbReference type="EMBL" id="SHI19625.1"/>
    </source>
</evidence>
<dbReference type="AlphaFoldDB" id="A0A1M5Z5S0"/>
<accession>A0A1M5Z5S0</accession>
<name>A0A1M5Z5S0_9FIRM</name>
<proteinExistence type="predicted"/>